<evidence type="ECO:0000256" key="1">
    <source>
        <dbReference type="SAM" id="SignalP"/>
    </source>
</evidence>
<evidence type="ECO:0000313" key="2">
    <source>
        <dbReference type="EMBL" id="BAS76081.1"/>
    </source>
</evidence>
<keyword evidence="1" id="KW-0732">Signal</keyword>
<proteinExistence type="predicted"/>
<organism evidence="2 3">
    <name type="scientific">Oryza sativa subsp. japonica</name>
    <name type="common">Rice</name>
    <dbReference type="NCBI Taxonomy" id="39947"/>
    <lineage>
        <taxon>Eukaryota</taxon>
        <taxon>Viridiplantae</taxon>
        <taxon>Streptophyta</taxon>
        <taxon>Embryophyta</taxon>
        <taxon>Tracheophyta</taxon>
        <taxon>Spermatophyta</taxon>
        <taxon>Magnoliopsida</taxon>
        <taxon>Liliopsida</taxon>
        <taxon>Poales</taxon>
        <taxon>Poaceae</taxon>
        <taxon>BOP clade</taxon>
        <taxon>Oryzoideae</taxon>
        <taxon>Oryzeae</taxon>
        <taxon>Oryzinae</taxon>
        <taxon>Oryza</taxon>
        <taxon>Oryza sativa</taxon>
    </lineage>
</organism>
<feature type="signal peptide" evidence="1">
    <location>
        <begin position="1"/>
        <end position="17"/>
    </location>
</feature>
<evidence type="ECO:0000313" key="3">
    <source>
        <dbReference type="Proteomes" id="UP000059680"/>
    </source>
</evidence>
<sequence>ALPLLLAVLAAEVLLDAGEVAQRAARAVVHARRLRAHVHTLPRRLAAAAAASAAALAQLPRQVVASPVQLQVLVALEALAADLAHEPVRRQQRPRRQRHHLRARV</sequence>
<name>A0A0N7KED1_ORYSJ</name>
<keyword evidence="3" id="KW-1185">Reference proteome</keyword>
<dbReference type="Proteomes" id="UP000059680">
    <property type="component" value="Chromosome 1"/>
</dbReference>
<feature type="chain" id="PRO_5006014726" evidence="1">
    <location>
        <begin position="18"/>
        <end position="105"/>
    </location>
</feature>
<dbReference type="Gramene" id="Os01t0935050-00">
    <property type="protein sequence ID" value="Os01t0935050-00"/>
    <property type="gene ID" value="Os01g0935050"/>
</dbReference>
<dbReference type="PaxDb" id="39947-A0A0N7KED1"/>
<gene>
    <name evidence="2" type="ordered locus">Os01g0935050</name>
    <name evidence="2" type="ORF">OSNPB_010935050</name>
</gene>
<dbReference type="EMBL" id="AP014957">
    <property type="protein sequence ID" value="BAS76081.1"/>
    <property type="molecule type" value="Genomic_DNA"/>
</dbReference>
<feature type="non-terminal residue" evidence="2">
    <location>
        <position position="1"/>
    </location>
</feature>
<reference evidence="2 3" key="3">
    <citation type="journal article" date="2013" name="Rice">
        <title>Improvement of the Oryza sativa Nipponbare reference genome using next generation sequence and optical map data.</title>
        <authorList>
            <person name="Kawahara Y."/>
            <person name="de la Bastide M."/>
            <person name="Hamilton J.P."/>
            <person name="Kanamori H."/>
            <person name="McCombie W.R."/>
            <person name="Ouyang S."/>
            <person name="Schwartz D.C."/>
            <person name="Tanaka T."/>
            <person name="Wu J."/>
            <person name="Zhou S."/>
            <person name="Childs K.L."/>
            <person name="Davidson R.M."/>
            <person name="Lin H."/>
            <person name="Quesada-Ocampo L."/>
            <person name="Vaillancourt B."/>
            <person name="Sakai H."/>
            <person name="Lee S.S."/>
            <person name="Kim J."/>
            <person name="Numa H."/>
            <person name="Itoh T."/>
            <person name="Buell C.R."/>
            <person name="Matsumoto T."/>
        </authorList>
    </citation>
    <scope>NUCLEOTIDE SEQUENCE [LARGE SCALE GENOMIC DNA]</scope>
    <source>
        <strain evidence="3">cv. Nipponbare</strain>
    </source>
</reference>
<protein>
    <submittedName>
        <fullName evidence="2">Os01g0935050 protein</fullName>
    </submittedName>
</protein>
<dbReference type="AlphaFoldDB" id="A0A0N7KED1"/>
<reference evidence="2 3" key="2">
    <citation type="journal article" date="2013" name="Plant Cell Physiol.">
        <title>Rice Annotation Project Database (RAP-DB): an integrative and interactive database for rice genomics.</title>
        <authorList>
            <person name="Sakai H."/>
            <person name="Lee S.S."/>
            <person name="Tanaka T."/>
            <person name="Numa H."/>
            <person name="Kim J."/>
            <person name="Kawahara Y."/>
            <person name="Wakimoto H."/>
            <person name="Yang C.C."/>
            <person name="Iwamoto M."/>
            <person name="Abe T."/>
            <person name="Yamada Y."/>
            <person name="Muto A."/>
            <person name="Inokuchi H."/>
            <person name="Ikemura T."/>
            <person name="Matsumoto T."/>
            <person name="Sasaki T."/>
            <person name="Itoh T."/>
        </authorList>
    </citation>
    <scope>NUCLEOTIDE SEQUENCE [LARGE SCALE GENOMIC DNA]</scope>
    <source>
        <strain evidence="3">cv. Nipponbare</strain>
    </source>
</reference>
<reference evidence="3" key="1">
    <citation type="journal article" date="2005" name="Nature">
        <title>The map-based sequence of the rice genome.</title>
        <authorList>
            <consortium name="International rice genome sequencing project (IRGSP)"/>
            <person name="Matsumoto T."/>
            <person name="Wu J."/>
            <person name="Kanamori H."/>
            <person name="Katayose Y."/>
            <person name="Fujisawa M."/>
            <person name="Namiki N."/>
            <person name="Mizuno H."/>
            <person name="Yamamoto K."/>
            <person name="Antonio B.A."/>
            <person name="Baba T."/>
            <person name="Sakata K."/>
            <person name="Nagamura Y."/>
            <person name="Aoki H."/>
            <person name="Arikawa K."/>
            <person name="Arita K."/>
            <person name="Bito T."/>
            <person name="Chiden Y."/>
            <person name="Fujitsuka N."/>
            <person name="Fukunaka R."/>
            <person name="Hamada M."/>
            <person name="Harada C."/>
            <person name="Hayashi A."/>
            <person name="Hijishita S."/>
            <person name="Honda M."/>
            <person name="Hosokawa S."/>
            <person name="Ichikawa Y."/>
            <person name="Idonuma A."/>
            <person name="Iijima M."/>
            <person name="Ikeda M."/>
            <person name="Ikeno M."/>
            <person name="Ito K."/>
            <person name="Ito S."/>
            <person name="Ito T."/>
            <person name="Ito Y."/>
            <person name="Ito Y."/>
            <person name="Iwabuchi A."/>
            <person name="Kamiya K."/>
            <person name="Karasawa W."/>
            <person name="Kurita K."/>
            <person name="Katagiri S."/>
            <person name="Kikuta A."/>
            <person name="Kobayashi H."/>
            <person name="Kobayashi N."/>
            <person name="Machita K."/>
            <person name="Maehara T."/>
            <person name="Masukawa M."/>
            <person name="Mizubayashi T."/>
            <person name="Mukai Y."/>
            <person name="Nagasaki H."/>
            <person name="Nagata Y."/>
            <person name="Naito S."/>
            <person name="Nakashima M."/>
            <person name="Nakama Y."/>
            <person name="Nakamichi Y."/>
            <person name="Nakamura M."/>
            <person name="Meguro A."/>
            <person name="Negishi M."/>
            <person name="Ohta I."/>
            <person name="Ohta T."/>
            <person name="Okamoto M."/>
            <person name="Ono N."/>
            <person name="Saji S."/>
            <person name="Sakaguchi M."/>
            <person name="Sakai K."/>
            <person name="Shibata M."/>
            <person name="Shimokawa T."/>
            <person name="Song J."/>
            <person name="Takazaki Y."/>
            <person name="Terasawa K."/>
            <person name="Tsugane M."/>
            <person name="Tsuji K."/>
            <person name="Ueda S."/>
            <person name="Waki K."/>
            <person name="Yamagata H."/>
            <person name="Yamamoto M."/>
            <person name="Yamamoto S."/>
            <person name="Yamane H."/>
            <person name="Yoshiki S."/>
            <person name="Yoshihara R."/>
            <person name="Yukawa K."/>
            <person name="Zhong H."/>
            <person name="Yano M."/>
            <person name="Yuan Q."/>
            <person name="Ouyang S."/>
            <person name="Liu J."/>
            <person name="Jones K.M."/>
            <person name="Gansberger K."/>
            <person name="Moffat K."/>
            <person name="Hill J."/>
            <person name="Bera J."/>
            <person name="Fadrosh D."/>
            <person name="Jin S."/>
            <person name="Johri S."/>
            <person name="Kim M."/>
            <person name="Overton L."/>
            <person name="Reardon M."/>
            <person name="Tsitrin T."/>
            <person name="Vuong H."/>
            <person name="Weaver B."/>
            <person name="Ciecko A."/>
            <person name="Tallon L."/>
            <person name="Jackson J."/>
            <person name="Pai G."/>
            <person name="Aken S.V."/>
            <person name="Utterback T."/>
            <person name="Reidmuller S."/>
            <person name="Feldblyum T."/>
            <person name="Hsiao J."/>
            <person name="Zismann V."/>
            <person name="Iobst S."/>
            <person name="de Vazeille A.R."/>
            <person name="Buell C.R."/>
            <person name="Ying K."/>
            <person name="Li Y."/>
            <person name="Lu T."/>
            <person name="Huang Y."/>
            <person name="Zhao Q."/>
            <person name="Feng Q."/>
            <person name="Zhang L."/>
            <person name="Zhu J."/>
            <person name="Weng Q."/>
            <person name="Mu J."/>
            <person name="Lu Y."/>
            <person name="Fan D."/>
            <person name="Liu Y."/>
            <person name="Guan J."/>
            <person name="Zhang Y."/>
            <person name="Yu S."/>
            <person name="Liu X."/>
            <person name="Zhang Y."/>
            <person name="Hong G."/>
            <person name="Han B."/>
            <person name="Choisne N."/>
            <person name="Demange N."/>
            <person name="Orjeda G."/>
            <person name="Samain S."/>
            <person name="Cattolico L."/>
            <person name="Pelletier E."/>
            <person name="Couloux A."/>
            <person name="Segurens B."/>
            <person name="Wincker P."/>
            <person name="D'Hont A."/>
            <person name="Scarpelli C."/>
            <person name="Weissenbach J."/>
            <person name="Salanoubat M."/>
            <person name="Quetier F."/>
            <person name="Yu Y."/>
            <person name="Kim H.R."/>
            <person name="Rambo T."/>
            <person name="Currie J."/>
            <person name="Collura K."/>
            <person name="Luo M."/>
            <person name="Yang T."/>
            <person name="Ammiraju J.S.S."/>
            <person name="Engler F."/>
            <person name="Soderlund C."/>
            <person name="Wing R.A."/>
            <person name="Palmer L.E."/>
            <person name="de la Bastide M."/>
            <person name="Spiegel L."/>
            <person name="Nascimento L."/>
            <person name="Zutavern T."/>
            <person name="O'Shaughnessy A."/>
            <person name="Dike S."/>
            <person name="Dedhia N."/>
            <person name="Preston R."/>
            <person name="Balija V."/>
            <person name="McCombie W.R."/>
            <person name="Chow T."/>
            <person name="Chen H."/>
            <person name="Chung M."/>
            <person name="Chen C."/>
            <person name="Shaw J."/>
            <person name="Wu H."/>
            <person name="Hsiao K."/>
            <person name="Chao Y."/>
            <person name="Chu M."/>
            <person name="Cheng C."/>
            <person name="Hour A."/>
            <person name="Lee P."/>
            <person name="Lin S."/>
            <person name="Lin Y."/>
            <person name="Liou J."/>
            <person name="Liu S."/>
            <person name="Hsing Y."/>
            <person name="Raghuvanshi S."/>
            <person name="Mohanty A."/>
            <person name="Bharti A.K."/>
            <person name="Gaur A."/>
            <person name="Gupta V."/>
            <person name="Kumar D."/>
            <person name="Ravi V."/>
            <person name="Vij S."/>
            <person name="Kapur A."/>
            <person name="Khurana P."/>
            <person name="Khurana P."/>
            <person name="Khurana J.P."/>
            <person name="Tyagi A.K."/>
            <person name="Gaikwad K."/>
            <person name="Singh A."/>
            <person name="Dalal V."/>
            <person name="Srivastava S."/>
            <person name="Dixit A."/>
            <person name="Pal A.K."/>
            <person name="Ghazi I.A."/>
            <person name="Yadav M."/>
            <person name="Pandit A."/>
            <person name="Bhargava A."/>
            <person name="Sureshbabu K."/>
            <person name="Batra K."/>
            <person name="Sharma T.R."/>
            <person name="Mohapatra T."/>
            <person name="Singh N.K."/>
            <person name="Messing J."/>
            <person name="Nelson A.B."/>
            <person name="Fuks G."/>
            <person name="Kavchok S."/>
            <person name="Keizer G."/>
            <person name="Linton E."/>
            <person name="Llaca V."/>
            <person name="Song R."/>
            <person name="Tanyolac B."/>
            <person name="Young S."/>
            <person name="Ho-Il K."/>
            <person name="Hahn J.H."/>
            <person name="Sangsakoo G."/>
            <person name="Vanavichit A."/>
            <person name="de Mattos Luiz.A.T."/>
            <person name="Zimmer P.D."/>
            <person name="Malone G."/>
            <person name="Dellagostin O."/>
            <person name="de Oliveira A.C."/>
            <person name="Bevan M."/>
            <person name="Bancroft I."/>
            <person name="Minx P."/>
            <person name="Cordum H."/>
            <person name="Wilson R."/>
            <person name="Cheng Z."/>
            <person name="Jin W."/>
            <person name="Jiang J."/>
            <person name="Leong S.A."/>
            <person name="Iwama H."/>
            <person name="Gojobori T."/>
            <person name="Itoh T."/>
            <person name="Niimura Y."/>
            <person name="Fujii Y."/>
            <person name="Habara T."/>
            <person name="Sakai H."/>
            <person name="Sato Y."/>
            <person name="Wilson G."/>
            <person name="Kumar K."/>
            <person name="McCouch S."/>
            <person name="Juretic N."/>
            <person name="Hoen D."/>
            <person name="Wright S."/>
            <person name="Bruskiewich R."/>
            <person name="Bureau T."/>
            <person name="Miyao A."/>
            <person name="Hirochika H."/>
            <person name="Nishikawa T."/>
            <person name="Kadowaki K."/>
            <person name="Sugiura M."/>
            <person name="Burr B."/>
            <person name="Sasaki T."/>
        </authorList>
    </citation>
    <scope>NUCLEOTIDE SEQUENCE [LARGE SCALE GENOMIC DNA]</scope>
    <source>
        <strain evidence="3">cv. Nipponbare</strain>
    </source>
</reference>
<dbReference type="InParanoid" id="A0A0N7KED1"/>
<feature type="non-terminal residue" evidence="2">
    <location>
        <position position="105"/>
    </location>
</feature>
<accession>A0A0N7KED1</accession>